<accession>A0A8D8QVU3</accession>
<sequence>MRGWLRYFLVSNGLRNISDKHVCSVIQGKGCLIMVAQTCLNSNCVCATIQTIIYHTLSKCFRQHGCVVKPSHCVCLCLYINLCLCLELPVLRQFFLTRFLPCPGIV</sequence>
<name>A0A8D8QVU3_9HEMI</name>
<dbReference type="EMBL" id="HBUF01104984">
    <property type="protein sequence ID" value="CAG6638986.1"/>
    <property type="molecule type" value="Transcribed_RNA"/>
</dbReference>
<reference evidence="1" key="1">
    <citation type="submission" date="2021-05" db="EMBL/GenBank/DDBJ databases">
        <authorList>
            <person name="Alioto T."/>
            <person name="Alioto T."/>
            <person name="Gomez Garrido J."/>
        </authorList>
    </citation>
    <scope>NUCLEOTIDE SEQUENCE</scope>
</reference>
<proteinExistence type="predicted"/>
<dbReference type="AlphaFoldDB" id="A0A8D8QVU3"/>
<evidence type="ECO:0000313" key="1">
    <source>
        <dbReference type="EMBL" id="CAG6638986.1"/>
    </source>
</evidence>
<organism evidence="1">
    <name type="scientific">Cacopsylla melanoneura</name>
    <dbReference type="NCBI Taxonomy" id="428564"/>
    <lineage>
        <taxon>Eukaryota</taxon>
        <taxon>Metazoa</taxon>
        <taxon>Ecdysozoa</taxon>
        <taxon>Arthropoda</taxon>
        <taxon>Hexapoda</taxon>
        <taxon>Insecta</taxon>
        <taxon>Pterygota</taxon>
        <taxon>Neoptera</taxon>
        <taxon>Paraneoptera</taxon>
        <taxon>Hemiptera</taxon>
        <taxon>Sternorrhyncha</taxon>
        <taxon>Psylloidea</taxon>
        <taxon>Psyllidae</taxon>
        <taxon>Psyllinae</taxon>
        <taxon>Cacopsylla</taxon>
    </lineage>
</organism>
<protein>
    <submittedName>
        <fullName evidence="1">Uncharacterized protein</fullName>
    </submittedName>
</protein>